<accession>A0A423W4G1</accession>
<proteinExistence type="predicted"/>
<evidence type="ECO:0000313" key="2">
    <source>
        <dbReference type="Proteomes" id="UP000284375"/>
    </source>
</evidence>
<sequence>MRRSHFHDVDRLAEKRCAHSPIEPAIRLASTETSRANDKDVAATMNTHIRRNLPYPRPSWGPGRNGRDASTVKLPDRSFDNLRCETSTTKMVRVSSASGWRQWRDDRWNLPLLRRIAASRPRTEAGLAVNQRHWPDQSTWRAVDLRNGSVRSSSAPRLLHDGAQSQDAVSKQNVISEYM</sequence>
<organism evidence="1 2">
    <name type="scientific">Cytospora chrysosperma</name>
    <name type="common">Cytospora canker fungus</name>
    <name type="synonym">Sphaeria chrysosperma</name>
    <dbReference type="NCBI Taxonomy" id="252740"/>
    <lineage>
        <taxon>Eukaryota</taxon>
        <taxon>Fungi</taxon>
        <taxon>Dikarya</taxon>
        <taxon>Ascomycota</taxon>
        <taxon>Pezizomycotina</taxon>
        <taxon>Sordariomycetes</taxon>
        <taxon>Sordariomycetidae</taxon>
        <taxon>Diaporthales</taxon>
        <taxon>Cytosporaceae</taxon>
        <taxon>Cytospora</taxon>
    </lineage>
</organism>
<comment type="caution">
    <text evidence="1">The sequence shown here is derived from an EMBL/GenBank/DDBJ whole genome shotgun (WGS) entry which is preliminary data.</text>
</comment>
<evidence type="ECO:0000313" key="1">
    <source>
        <dbReference type="EMBL" id="ROV98210.1"/>
    </source>
</evidence>
<dbReference type="EMBL" id="LJZO01000014">
    <property type="protein sequence ID" value="ROV98210.1"/>
    <property type="molecule type" value="Genomic_DNA"/>
</dbReference>
<dbReference type="AlphaFoldDB" id="A0A423W4G1"/>
<keyword evidence="2" id="KW-1185">Reference proteome</keyword>
<gene>
    <name evidence="1" type="ORF">VSDG_04455</name>
</gene>
<protein>
    <submittedName>
        <fullName evidence="1">Uncharacterized protein</fullName>
    </submittedName>
</protein>
<dbReference type="Proteomes" id="UP000284375">
    <property type="component" value="Unassembled WGS sequence"/>
</dbReference>
<reference evidence="1 2" key="1">
    <citation type="submission" date="2015-09" db="EMBL/GenBank/DDBJ databases">
        <title>Host preference determinants of Valsa canker pathogens revealed by comparative genomics.</title>
        <authorList>
            <person name="Yin Z."/>
            <person name="Huang L."/>
        </authorList>
    </citation>
    <scope>NUCLEOTIDE SEQUENCE [LARGE SCALE GENOMIC DNA]</scope>
    <source>
        <strain evidence="1 2">YSFL</strain>
    </source>
</reference>
<name>A0A423W4G1_CYTCH</name>